<protein>
    <submittedName>
        <fullName evidence="2">Type II secretion system protein GspC</fullName>
    </submittedName>
</protein>
<dbReference type="InterPro" id="IPR041489">
    <property type="entry name" value="PDZ_6"/>
</dbReference>
<accession>A0A7C5L9E6</accession>
<gene>
    <name evidence="2" type="primary">gspC</name>
    <name evidence="2" type="ORF">ENJ61_01235</name>
</gene>
<sequence length="258" mass="28950">MNWVLVSLPLAVSTALTVAVAVLYLSTEELLGDVRVPAPERSEPDLGAVRNAFARVFHRPTEGNLPEPERVVDALPKKIELLGVALGKKNMALLKVNGKVLPLEEGREKEGILLRKVLPREAVVLVGGRELRLRLVRGRSPEPRASRDTVAESFEARISRREIERLTKDPGVMFREIRLVPYVKGGRTEGFIFEWIKPGSLFYRAGLRKGDILISINNMTIKSGEDAFRLLQVLRNEPSLRVVVLRGGQRREINVRIE</sequence>
<evidence type="ECO:0000259" key="1">
    <source>
        <dbReference type="SMART" id="SM00228"/>
    </source>
</evidence>
<dbReference type="InterPro" id="IPR036034">
    <property type="entry name" value="PDZ_sf"/>
</dbReference>
<feature type="domain" description="PDZ" evidence="1">
    <location>
        <begin position="170"/>
        <end position="248"/>
    </location>
</feature>
<dbReference type="SMART" id="SM00228">
    <property type="entry name" value="PDZ"/>
    <property type="match status" value="1"/>
</dbReference>
<dbReference type="NCBIfam" id="TIGR01713">
    <property type="entry name" value="typeII_sec_gspC"/>
    <property type="match status" value="1"/>
</dbReference>
<proteinExistence type="predicted"/>
<dbReference type="Proteomes" id="UP000885792">
    <property type="component" value="Unassembled WGS sequence"/>
</dbReference>
<dbReference type="SUPFAM" id="SSF50156">
    <property type="entry name" value="PDZ domain-like"/>
    <property type="match status" value="1"/>
</dbReference>
<dbReference type="AlphaFoldDB" id="A0A7C5L9E6"/>
<organism evidence="2">
    <name type="scientific">Aquifex aeolicus</name>
    <dbReference type="NCBI Taxonomy" id="63363"/>
    <lineage>
        <taxon>Bacteria</taxon>
        <taxon>Pseudomonadati</taxon>
        <taxon>Aquificota</taxon>
        <taxon>Aquificia</taxon>
        <taxon>Aquificales</taxon>
        <taxon>Aquificaceae</taxon>
        <taxon>Aquifex</taxon>
    </lineage>
</organism>
<evidence type="ECO:0000313" key="2">
    <source>
        <dbReference type="EMBL" id="HHJ63510.1"/>
    </source>
</evidence>
<comment type="caution">
    <text evidence="2">The sequence shown here is derived from an EMBL/GenBank/DDBJ whole genome shotgun (WGS) entry which is preliminary data.</text>
</comment>
<dbReference type="Pfam" id="PF17820">
    <property type="entry name" value="PDZ_6"/>
    <property type="match status" value="1"/>
</dbReference>
<reference evidence="2" key="1">
    <citation type="journal article" date="2020" name="mSystems">
        <title>Genome- and Community-Level Interaction Insights into Carbon Utilization and Element Cycling Functions of Hydrothermarchaeota in Hydrothermal Sediment.</title>
        <authorList>
            <person name="Zhou Z."/>
            <person name="Liu Y."/>
            <person name="Xu W."/>
            <person name="Pan J."/>
            <person name="Luo Z.H."/>
            <person name="Li M."/>
        </authorList>
    </citation>
    <scope>NUCLEOTIDE SEQUENCE [LARGE SCALE GENOMIC DNA]</scope>
    <source>
        <strain evidence="2">HyVt-501</strain>
    </source>
</reference>
<dbReference type="Gene3D" id="2.30.42.10">
    <property type="match status" value="1"/>
</dbReference>
<dbReference type="GO" id="GO:0015627">
    <property type="term" value="C:type II protein secretion system complex"/>
    <property type="evidence" value="ECO:0007669"/>
    <property type="project" value="InterPro"/>
</dbReference>
<dbReference type="InterPro" id="IPR001478">
    <property type="entry name" value="PDZ"/>
</dbReference>
<name>A0A7C5L9E6_AQUAO</name>
<dbReference type="EMBL" id="DRNB01000040">
    <property type="protein sequence ID" value="HHJ63510.1"/>
    <property type="molecule type" value="Genomic_DNA"/>
</dbReference>
<dbReference type="InterPro" id="IPR001639">
    <property type="entry name" value="T2SS_protein-GspC"/>
</dbReference>
<dbReference type="GO" id="GO:0015628">
    <property type="term" value="P:protein secretion by the type II secretion system"/>
    <property type="evidence" value="ECO:0007669"/>
    <property type="project" value="InterPro"/>
</dbReference>